<accession>A0A9P5YGA9</accession>
<dbReference type="InterPro" id="IPR050704">
    <property type="entry name" value="Peptidase_C85-like"/>
</dbReference>
<feature type="compositionally biased region" description="Low complexity" evidence="1">
    <location>
        <begin position="476"/>
        <end position="504"/>
    </location>
</feature>
<protein>
    <recommendedName>
        <fullName evidence="2">OTU domain-containing protein</fullName>
    </recommendedName>
</protein>
<feature type="region of interest" description="Disordered" evidence="1">
    <location>
        <begin position="216"/>
        <end position="546"/>
    </location>
</feature>
<evidence type="ECO:0000259" key="2">
    <source>
        <dbReference type="PROSITE" id="PS50802"/>
    </source>
</evidence>
<evidence type="ECO:0000256" key="1">
    <source>
        <dbReference type="SAM" id="MobiDB-lite"/>
    </source>
</evidence>
<dbReference type="GO" id="GO:0004843">
    <property type="term" value="F:cysteine-type deubiquitinase activity"/>
    <property type="evidence" value="ECO:0007669"/>
    <property type="project" value="TreeGrafter"/>
</dbReference>
<sequence length="611" mass="65542">MGDGNCLFRALSDQLYGSPSRHAELRAQICDWIEKHAERYSPFVEDDRGLDAYLRCMREDATYGGHMELSAFAHLTHRNVKVIQPGLVYVIEWAAFSSPPASPVVASKKYDYDYDQYDGEDDEGDDAESEDDLPLNDRERRRVERDRIKTTPKKQKFKGKKGKQDSQPQMPTAPSYDTEGDSADKGDGTIYVAYHDWEHFSSIRNLRGPHAGLPCVKETPPPPVAEEAPRKGRAGSIVPSSKPVSTLASKPLLATEPTPTAPLPLSSASSETKKPRKVILKLKPSSSPASSPMAMDLDPTTIPLPDSRSASPLPSSPSTSSLSPPTSSASSSSSVGAQPHPLRASHLPNEASPSPYPPPHSMPTFSELHTLPAFSRSSLSSSTAPASVAAANLSPRATRSPKRSFAESESETSEGGVDVGIGGGKRTRRVSRTNSSEVKEEALLGDAMEVDTSRGQGVGGATGGENIKLENDEDTPSLSSHGSRSSSSSSSLSSLSSPESSPEPEQLEEEFVPEPEPVPKKAHLKTHGGEKPLTRRQRKALGLPKPREVLVARRAVGKPAGSAGKIIIPGGRFQRPAVRGVDDEGEGEGDGEWKTNGTGRVDVRGFRELKI</sequence>
<dbReference type="EMBL" id="MU150233">
    <property type="protein sequence ID" value="KAF9468358.1"/>
    <property type="molecule type" value="Genomic_DNA"/>
</dbReference>
<feature type="compositionally biased region" description="Polar residues" evidence="1">
    <location>
        <begin position="238"/>
        <end position="248"/>
    </location>
</feature>
<dbReference type="CDD" id="cd22756">
    <property type="entry name" value="OTU_OTUD3-like"/>
    <property type="match status" value="1"/>
</dbReference>
<keyword evidence="4" id="KW-1185">Reference proteome</keyword>
<evidence type="ECO:0000313" key="3">
    <source>
        <dbReference type="EMBL" id="KAF9468358.1"/>
    </source>
</evidence>
<feature type="region of interest" description="Disordered" evidence="1">
    <location>
        <begin position="576"/>
        <end position="599"/>
    </location>
</feature>
<dbReference type="SUPFAM" id="SSF54001">
    <property type="entry name" value="Cysteine proteinases"/>
    <property type="match status" value="1"/>
</dbReference>
<dbReference type="InterPro" id="IPR003323">
    <property type="entry name" value="OTU_dom"/>
</dbReference>
<organism evidence="3 4">
    <name type="scientific">Collybia nuda</name>
    <dbReference type="NCBI Taxonomy" id="64659"/>
    <lineage>
        <taxon>Eukaryota</taxon>
        <taxon>Fungi</taxon>
        <taxon>Dikarya</taxon>
        <taxon>Basidiomycota</taxon>
        <taxon>Agaricomycotina</taxon>
        <taxon>Agaricomycetes</taxon>
        <taxon>Agaricomycetidae</taxon>
        <taxon>Agaricales</taxon>
        <taxon>Tricholomatineae</taxon>
        <taxon>Clitocybaceae</taxon>
        <taxon>Collybia</taxon>
    </lineage>
</organism>
<name>A0A9P5YGA9_9AGAR</name>
<dbReference type="PANTHER" id="PTHR12419:SF7">
    <property type="entry name" value="OTU DOMAIN-CONTAINING PROTEIN 3"/>
    <property type="match status" value="1"/>
</dbReference>
<dbReference type="PROSITE" id="PS50802">
    <property type="entry name" value="OTU"/>
    <property type="match status" value="1"/>
</dbReference>
<dbReference type="PANTHER" id="PTHR12419">
    <property type="entry name" value="OTU DOMAIN CONTAINING PROTEIN"/>
    <property type="match status" value="1"/>
</dbReference>
<feature type="compositionally biased region" description="Low complexity" evidence="1">
    <location>
        <begin position="251"/>
        <end position="270"/>
    </location>
</feature>
<feature type="domain" description="OTU" evidence="2">
    <location>
        <begin position="1"/>
        <end position="206"/>
    </location>
</feature>
<dbReference type="Gene3D" id="3.90.70.80">
    <property type="match status" value="1"/>
</dbReference>
<feature type="compositionally biased region" description="Low complexity" evidence="1">
    <location>
        <begin position="284"/>
        <end position="295"/>
    </location>
</feature>
<proteinExistence type="predicted"/>
<reference evidence="3" key="1">
    <citation type="submission" date="2020-11" db="EMBL/GenBank/DDBJ databases">
        <authorList>
            <consortium name="DOE Joint Genome Institute"/>
            <person name="Ahrendt S."/>
            <person name="Riley R."/>
            <person name="Andreopoulos W."/>
            <person name="Labutti K."/>
            <person name="Pangilinan J."/>
            <person name="Ruiz-Duenas F.J."/>
            <person name="Barrasa J.M."/>
            <person name="Sanchez-Garcia M."/>
            <person name="Camarero S."/>
            <person name="Miyauchi S."/>
            <person name="Serrano A."/>
            <person name="Linde D."/>
            <person name="Babiker R."/>
            <person name="Drula E."/>
            <person name="Ayuso-Fernandez I."/>
            <person name="Pacheco R."/>
            <person name="Padilla G."/>
            <person name="Ferreira P."/>
            <person name="Barriuso J."/>
            <person name="Kellner H."/>
            <person name="Castanera R."/>
            <person name="Alfaro M."/>
            <person name="Ramirez L."/>
            <person name="Pisabarro A.G."/>
            <person name="Kuo A."/>
            <person name="Tritt A."/>
            <person name="Lipzen A."/>
            <person name="He G."/>
            <person name="Yan M."/>
            <person name="Ng V."/>
            <person name="Cullen D."/>
            <person name="Martin F."/>
            <person name="Rosso M.-N."/>
            <person name="Henrissat B."/>
            <person name="Hibbett D."/>
            <person name="Martinez A.T."/>
            <person name="Grigoriev I.V."/>
        </authorList>
    </citation>
    <scope>NUCLEOTIDE SEQUENCE</scope>
    <source>
        <strain evidence="3">CBS 247.69</strain>
    </source>
</reference>
<feature type="region of interest" description="Disordered" evidence="1">
    <location>
        <begin position="115"/>
        <end position="184"/>
    </location>
</feature>
<feature type="compositionally biased region" description="Low complexity" evidence="1">
    <location>
        <begin position="309"/>
        <end position="334"/>
    </location>
</feature>
<dbReference type="Pfam" id="PF02338">
    <property type="entry name" value="OTU"/>
    <property type="match status" value="1"/>
</dbReference>
<dbReference type="AlphaFoldDB" id="A0A9P5YGA9"/>
<feature type="compositionally biased region" description="Acidic residues" evidence="1">
    <location>
        <begin position="115"/>
        <end position="134"/>
    </location>
</feature>
<dbReference type="InterPro" id="IPR038765">
    <property type="entry name" value="Papain-like_cys_pep_sf"/>
</dbReference>
<gene>
    <name evidence="3" type="ORF">BDZ94DRAFT_1246602</name>
</gene>
<dbReference type="GO" id="GO:0016579">
    <property type="term" value="P:protein deubiquitination"/>
    <property type="evidence" value="ECO:0007669"/>
    <property type="project" value="TreeGrafter"/>
</dbReference>
<dbReference type="Proteomes" id="UP000807353">
    <property type="component" value="Unassembled WGS sequence"/>
</dbReference>
<comment type="caution">
    <text evidence="3">The sequence shown here is derived from an EMBL/GenBank/DDBJ whole genome shotgun (WGS) entry which is preliminary data.</text>
</comment>
<evidence type="ECO:0000313" key="4">
    <source>
        <dbReference type="Proteomes" id="UP000807353"/>
    </source>
</evidence>
<feature type="compositionally biased region" description="Basic residues" evidence="1">
    <location>
        <begin position="150"/>
        <end position="161"/>
    </location>
</feature>
<feature type="compositionally biased region" description="Low complexity" evidence="1">
    <location>
        <begin position="362"/>
        <end position="395"/>
    </location>
</feature>
<dbReference type="OrthoDB" id="415023at2759"/>
<feature type="compositionally biased region" description="Basic and acidic residues" evidence="1">
    <location>
        <begin position="135"/>
        <end position="149"/>
    </location>
</feature>